<reference evidence="2 3" key="1">
    <citation type="journal article" name="Front. Microbiol.">
        <title>Sugar Metabolism of the First Thermophilic Planctomycete Thermogutta terrifontis: Comparative Genomic and Transcriptomic Approaches.</title>
        <authorList>
            <person name="Elcheninov A.G."/>
            <person name="Menzel P."/>
            <person name="Gudbergsdottir S.R."/>
            <person name="Slesarev A.I."/>
            <person name="Kadnikov V.V."/>
            <person name="Krogh A."/>
            <person name="Bonch-Osmolovskaya E.A."/>
            <person name="Peng X."/>
            <person name="Kublanov I.V."/>
        </authorList>
    </citation>
    <scope>NUCLEOTIDE SEQUENCE [LARGE SCALE GENOMIC DNA]</scope>
    <source>
        <strain evidence="2 3">R1</strain>
    </source>
</reference>
<dbReference type="Proteomes" id="UP000215086">
    <property type="component" value="Chromosome"/>
</dbReference>
<dbReference type="KEGG" id="ttf:THTE_3435"/>
<proteinExistence type="predicted"/>
<protein>
    <submittedName>
        <fullName evidence="2">Uncharacterized protein</fullName>
    </submittedName>
</protein>
<dbReference type="AlphaFoldDB" id="A0A286RJ95"/>
<organism evidence="2 3">
    <name type="scientific">Thermogutta terrifontis</name>
    <dbReference type="NCBI Taxonomy" id="1331910"/>
    <lineage>
        <taxon>Bacteria</taxon>
        <taxon>Pseudomonadati</taxon>
        <taxon>Planctomycetota</taxon>
        <taxon>Planctomycetia</taxon>
        <taxon>Pirellulales</taxon>
        <taxon>Thermoguttaceae</taxon>
        <taxon>Thermogutta</taxon>
    </lineage>
</organism>
<evidence type="ECO:0000313" key="3">
    <source>
        <dbReference type="Proteomes" id="UP000215086"/>
    </source>
</evidence>
<evidence type="ECO:0000256" key="1">
    <source>
        <dbReference type="SAM" id="MobiDB-lite"/>
    </source>
</evidence>
<feature type="region of interest" description="Disordered" evidence="1">
    <location>
        <begin position="1"/>
        <end position="34"/>
    </location>
</feature>
<dbReference type="EMBL" id="CP018477">
    <property type="protein sequence ID" value="ASV76037.1"/>
    <property type="molecule type" value="Genomic_DNA"/>
</dbReference>
<evidence type="ECO:0000313" key="2">
    <source>
        <dbReference type="EMBL" id="ASV76037.1"/>
    </source>
</evidence>
<name>A0A286RJ95_9BACT</name>
<feature type="compositionally biased region" description="Basic and acidic residues" evidence="1">
    <location>
        <begin position="8"/>
        <end position="26"/>
    </location>
</feature>
<keyword evidence="3" id="KW-1185">Reference proteome</keyword>
<accession>A0A286RJ95</accession>
<gene>
    <name evidence="2" type="ORF">THTE_3435</name>
</gene>
<sequence>MGATDAQGHIERRVRLPARRPPDRSDLVAQGRADTEARPGFARAAHFAYDSPPAFPFRPGLLIKLNRFSHCREKVLCFKEALVRLRWLGRDIIRRCRGPVFIDRYQHNAVTCHDNCLERNRSYTETVPWFLHDSINHRSPEGERWEPRYCEPVLRFTHASAGVNIHRAAKIGNNCPIYVYSWQEGCHARCQNRCSNLLLVIPQHGHQ</sequence>